<gene>
    <name evidence="3" type="ORF">EJ04DRAFT_539967</name>
</gene>
<sequence length="518" mass="58923">MVNNGRSRGCITCKRRRVRCDQEKPTCRQCRRLQLPCEGYKIKFKFKEQNHRFALFDTERIPISPSTPDTTIDFFFRHYAGFGRNIESGRGFFETIISAYRSQPYDSALSNAVAALSSLTSSIWRYHNLRPSRILYLRAVASLRRAIADSDQVNKPVTLMAGLALQTYDNIIAIYHLRLAQRIHYDGAISLFSLAEPGLTDSFIAAHARNFILHVEIASALRQKRPIQDAINLCLKSRAIMHAPHNPSVTLDSIMAAIAGLQAAHWLPQSRQTGKDLRAETRRVDFELLAWARSVPECWKPFRLASGQGIHSSIPTYMGLCDTYPSCQVANLWNLWRIQRLVLFTLESFHPTSHIDRSRPGEEHILDGIKQVVQELVDSVCQSVPYYLGNRTRPMTIADFGDPEIQLLNHPSTALADDKEYEEHHHHGMPSDGYRSHIIAQGPWHLMSPLSRLLTLFSEQAMTANLLRPGQHQWIRTQFLRVLTVLHISPSKFDIESNITADFLAKEVRQGAMFMSGP</sequence>
<evidence type="ECO:0000259" key="2">
    <source>
        <dbReference type="PROSITE" id="PS50048"/>
    </source>
</evidence>
<dbReference type="AlphaFoldDB" id="A0A9P4R9V0"/>
<reference evidence="3" key="1">
    <citation type="journal article" date="2020" name="Stud. Mycol.">
        <title>101 Dothideomycetes genomes: a test case for predicting lifestyles and emergence of pathogens.</title>
        <authorList>
            <person name="Haridas S."/>
            <person name="Albert R."/>
            <person name="Binder M."/>
            <person name="Bloem J."/>
            <person name="Labutti K."/>
            <person name="Salamov A."/>
            <person name="Andreopoulos B."/>
            <person name="Baker S."/>
            <person name="Barry K."/>
            <person name="Bills G."/>
            <person name="Bluhm B."/>
            <person name="Cannon C."/>
            <person name="Castanera R."/>
            <person name="Culley D."/>
            <person name="Daum C."/>
            <person name="Ezra D."/>
            <person name="Gonzalez J."/>
            <person name="Henrissat B."/>
            <person name="Kuo A."/>
            <person name="Liang C."/>
            <person name="Lipzen A."/>
            <person name="Lutzoni F."/>
            <person name="Magnuson J."/>
            <person name="Mondo S."/>
            <person name="Nolan M."/>
            <person name="Ohm R."/>
            <person name="Pangilinan J."/>
            <person name="Park H.-J."/>
            <person name="Ramirez L."/>
            <person name="Alfaro M."/>
            <person name="Sun H."/>
            <person name="Tritt A."/>
            <person name="Yoshinaga Y."/>
            <person name="Zwiers L.-H."/>
            <person name="Turgeon B."/>
            <person name="Goodwin S."/>
            <person name="Spatafora J."/>
            <person name="Crous P."/>
            <person name="Grigoriev I."/>
        </authorList>
    </citation>
    <scope>NUCLEOTIDE SEQUENCE</scope>
    <source>
        <strain evidence="3">CBS 125425</strain>
    </source>
</reference>
<evidence type="ECO:0000313" key="4">
    <source>
        <dbReference type="Proteomes" id="UP000799444"/>
    </source>
</evidence>
<dbReference type="SMART" id="SM00066">
    <property type="entry name" value="GAL4"/>
    <property type="match status" value="1"/>
</dbReference>
<evidence type="ECO:0000256" key="1">
    <source>
        <dbReference type="ARBA" id="ARBA00023242"/>
    </source>
</evidence>
<dbReference type="Proteomes" id="UP000799444">
    <property type="component" value="Unassembled WGS sequence"/>
</dbReference>
<keyword evidence="1" id="KW-0539">Nucleus</keyword>
<organism evidence="3 4">
    <name type="scientific">Polyplosphaeria fusca</name>
    <dbReference type="NCBI Taxonomy" id="682080"/>
    <lineage>
        <taxon>Eukaryota</taxon>
        <taxon>Fungi</taxon>
        <taxon>Dikarya</taxon>
        <taxon>Ascomycota</taxon>
        <taxon>Pezizomycotina</taxon>
        <taxon>Dothideomycetes</taxon>
        <taxon>Pleosporomycetidae</taxon>
        <taxon>Pleosporales</taxon>
        <taxon>Tetraplosphaeriaceae</taxon>
        <taxon>Polyplosphaeria</taxon>
    </lineage>
</organism>
<dbReference type="PANTHER" id="PTHR38791:SF5">
    <property type="entry name" value="TRANSCRIPTION FACTOR DBAG-RELATED"/>
    <property type="match status" value="1"/>
</dbReference>
<dbReference type="InterPro" id="IPR001138">
    <property type="entry name" value="Zn2Cys6_DnaBD"/>
</dbReference>
<dbReference type="PROSITE" id="PS50048">
    <property type="entry name" value="ZN2_CY6_FUNGAL_2"/>
    <property type="match status" value="1"/>
</dbReference>
<accession>A0A9P4R9V0</accession>
<protein>
    <recommendedName>
        <fullName evidence="2">Zn(2)-C6 fungal-type domain-containing protein</fullName>
    </recommendedName>
</protein>
<dbReference type="Gene3D" id="4.10.240.10">
    <property type="entry name" value="Zn(2)-C6 fungal-type DNA-binding domain"/>
    <property type="match status" value="1"/>
</dbReference>
<dbReference type="InterPro" id="IPR036864">
    <property type="entry name" value="Zn2-C6_fun-type_DNA-bd_sf"/>
</dbReference>
<name>A0A9P4R9V0_9PLEO</name>
<dbReference type="GO" id="GO:0008270">
    <property type="term" value="F:zinc ion binding"/>
    <property type="evidence" value="ECO:0007669"/>
    <property type="project" value="InterPro"/>
</dbReference>
<dbReference type="PANTHER" id="PTHR38791">
    <property type="entry name" value="ZN(II)2CYS6 TRANSCRIPTION FACTOR (EUROFUNG)-RELATED-RELATED"/>
    <property type="match status" value="1"/>
</dbReference>
<proteinExistence type="predicted"/>
<dbReference type="InterPro" id="IPR053175">
    <property type="entry name" value="DHMBA_Reg_Transcription_Factor"/>
</dbReference>
<dbReference type="EMBL" id="ML996099">
    <property type="protein sequence ID" value="KAF2740765.1"/>
    <property type="molecule type" value="Genomic_DNA"/>
</dbReference>
<dbReference type="OrthoDB" id="2991872at2759"/>
<dbReference type="SUPFAM" id="SSF57701">
    <property type="entry name" value="Zn2/Cys6 DNA-binding domain"/>
    <property type="match status" value="1"/>
</dbReference>
<dbReference type="Pfam" id="PF00172">
    <property type="entry name" value="Zn_clus"/>
    <property type="match status" value="1"/>
</dbReference>
<evidence type="ECO:0000313" key="3">
    <source>
        <dbReference type="EMBL" id="KAF2740765.1"/>
    </source>
</evidence>
<comment type="caution">
    <text evidence="3">The sequence shown here is derived from an EMBL/GenBank/DDBJ whole genome shotgun (WGS) entry which is preliminary data.</text>
</comment>
<keyword evidence="4" id="KW-1185">Reference proteome</keyword>
<dbReference type="PROSITE" id="PS00463">
    <property type="entry name" value="ZN2_CY6_FUNGAL_1"/>
    <property type="match status" value="1"/>
</dbReference>
<feature type="domain" description="Zn(2)-C6 fungal-type" evidence="2">
    <location>
        <begin position="9"/>
        <end position="37"/>
    </location>
</feature>
<dbReference type="CDD" id="cd00067">
    <property type="entry name" value="GAL4"/>
    <property type="match status" value="1"/>
</dbReference>
<dbReference type="GO" id="GO:0000981">
    <property type="term" value="F:DNA-binding transcription factor activity, RNA polymerase II-specific"/>
    <property type="evidence" value="ECO:0007669"/>
    <property type="project" value="InterPro"/>
</dbReference>